<evidence type="ECO:0000313" key="5">
    <source>
        <dbReference type="EMBL" id="NED96287.1"/>
    </source>
</evidence>
<feature type="domain" description="Solute-binding protein family 5" evidence="4">
    <location>
        <begin position="95"/>
        <end position="449"/>
    </location>
</feature>
<dbReference type="InterPro" id="IPR039424">
    <property type="entry name" value="SBP_5"/>
</dbReference>
<dbReference type="InterPro" id="IPR000914">
    <property type="entry name" value="SBP_5_dom"/>
</dbReference>
<sequence>MAEVALSRRNVLIGGAAAVFGLTACGRQAGPTGSAGASPRAEADPQRGGELRIPLTQEPIAPAFDMGTQAAGSVGTAALSTLAYNGLIEVEDGGKIVPQLAESWEQASPTRYVFDLRKDVTFQDGTPFDADAVKANFDRRMAPDSTAVNLPPFLEEVNVLGPHQIEFILAKPTATFVASLRRGRVMMMSPTAVEQWADTDPFRASVGTGPYQFVEYRSGDEIRLERFDEYWAETNYLDAITFKIVPSTSTQIQAFLNDEFDVIGVVPDQVSQVQRRADAVLHEYTGNTFNYLTFNQARAPFDNVDVRRGFSAAIDREGIAAGVYGGYATPASGPFSPAIGTAHQDLSDIAAQVYDPDQARQFLDSAGFDFAERIRFDAFTQDPWSKEADAIEAQLGEIGVQVGLEKQDFGSWADLIYTAKEFWMTNSGQTTRTVDPDEALYPLVHSTGDLNVSGIDDPDLDTMLDDARSESDEGIRAEMYHDIARYVADNAYAAFTVWPSEIAATSPRVQGYRFYPGGTHPVEGCWLSS</sequence>
<dbReference type="GO" id="GO:1904680">
    <property type="term" value="F:peptide transmembrane transporter activity"/>
    <property type="evidence" value="ECO:0007669"/>
    <property type="project" value="TreeGrafter"/>
</dbReference>
<name>A0A6N9YMX2_9ACTN</name>
<dbReference type="CDD" id="cd00995">
    <property type="entry name" value="PBP2_NikA_DppA_OppA_like"/>
    <property type="match status" value="1"/>
</dbReference>
<organism evidence="5 6">
    <name type="scientific">Phytoactinopolyspora alkaliphila</name>
    <dbReference type="NCBI Taxonomy" id="1783498"/>
    <lineage>
        <taxon>Bacteria</taxon>
        <taxon>Bacillati</taxon>
        <taxon>Actinomycetota</taxon>
        <taxon>Actinomycetes</taxon>
        <taxon>Jiangellales</taxon>
        <taxon>Jiangellaceae</taxon>
        <taxon>Phytoactinopolyspora</taxon>
    </lineage>
</organism>
<dbReference type="Gene3D" id="3.40.190.10">
    <property type="entry name" value="Periplasmic binding protein-like II"/>
    <property type="match status" value="1"/>
</dbReference>
<comment type="similarity">
    <text evidence="1">Belongs to the bacterial solute-binding protein 5 family.</text>
</comment>
<dbReference type="SUPFAM" id="SSF53850">
    <property type="entry name" value="Periplasmic binding protein-like II"/>
    <property type="match status" value="1"/>
</dbReference>
<comment type="caution">
    <text evidence="5">The sequence shown here is derived from an EMBL/GenBank/DDBJ whole genome shotgun (WGS) entry which is preliminary data.</text>
</comment>
<dbReference type="PANTHER" id="PTHR30290:SF9">
    <property type="entry name" value="OLIGOPEPTIDE-BINDING PROTEIN APPA"/>
    <property type="match status" value="1"/>
</dbReference>
<keyword evidence="2" id="KW-0813">Transport</keyword>
<proteinExistence type="inferred from homology"/>
<dbReference type="GO" id="GO:0015833">
    <property type="term" value="P:peptide transport"/>
    <property type="evidence" value="ECO:0007669"/>
    <property type="project" value="TreeGrafter"/>
</dbReference>
<dbReference type="Gene3D" id="3.10.105.10">
    <property type="entry name" value="Dipeptide-binding Protein, Domain 3"/>
    <property type="match status" value="1"/>
</dbReference>
<evidence type="ECO:0000256" key="3">
    <source>
        <dbReference type="ARBA" id="ARBA00022729"/>
    </source>
</evidence>
<dbReference type="PROSITE" id="PS51318">
    <property type="entry name" value="TAT"/>
    <property type="match status" value="1"/>
</dbReference>
<dbReference type="EMBL" id="JAAGOB010000006">
    <property type="protein sequence ID" value="NED96287.1"/>
    <property type="molecule type" value="Genomic_DNA"/>
</dbReference>
<reference evidence="5 6" key="1">
    <citation type="submission" date="2020-02" db="EMBL/GenBank/DDBJ databases">
        <authorList>
            <person name="Li X.-J."/>
            <person name="Feng X.-M."/>
        </authorList>
    </citation>
    <scope>NUCLEOTIDE SEQUENCE [LARGE SCALE GENOMIC DNA]</scope>
    <source>
        <strain evidence="5 6">CGMCC 4.7225</strain>
    </source>
</reference>
<keyword evidence="3" id="KW-0732">Signal</keyword>
<evidence type="ECO:0000259" key="4">
    <source>
        <dbReference type="Pfam" id="PF00496"/>
    </source>
</evidence>
<dbReference type="RefSeq" id="WP_163819052.1">
    <property type="nucleotide sequence ID" value="NZ_JAAGOB010000006.1"/>
</dbReference>
<dbReference type="PIRSF" id="PIRSF002741">
    <property type="entry name" value="MppA"/>
    <property type="match status" value="1"/>
</dbReference>
<protein>
    <submittedName>
        <fullName evidence="5">ABC transporter substrate-binding protein</fullName>
    </submittedName>
</protein>
<dbReference type="PANTHER" id="PTHR30290">
    <property type="entry name" value="PERIPLASMIC BINDING COMPONENT OF ABC TRANSPORTER"/>
    <property type="match status" value="1"/>
</dbReference>
<dbReference type="Proteomes" id="UP000469185">
    <property type="component" value="Unassembled WGS sequence"/>
</dbReference>
<evidence type="ECO:0000313" key="6">
    <source>
        <dbReference type="Proteomes" id="UP000469185"/>
    </source>
</evidence>
<accession>A0A6N9YMX2</accession>
<dbReference type="Gene3D" id="3.90.76.10">
    <property type="entry name" value="Dipeptide-binding Protein, Domain 1"/>
    <property type="match status" value="1"/>
</dbReference>
<evidence type="ECO:0000256" key="1">
    <source>
        <dbReference type="ARBA" id="ARBA00005695"/>
    </source>
</evidence>
<dbReference type="GO" id="GO:0043190">
    <property type="term" value="C:ATP-binding cassette (ABC) transporter complex"/>
    <property type="evidence" value="ECO:0007669"/>
    <property type="project" value="InterPro"/>
</dbReference>
<dbReference type="InterPro" id="IPR030678">
    <property type="entry name" value="Peptide/Ni-bd"/>
</dbReference>
<dbReference type="InterPro" id="IPR006311">
    <property type="entry name" value="TAT_signal"/>
</dbReference>
<keyword evidence="6" id="KW-1185">Reference proteome</keyword>
<dbReference type="GO" id="GO:0042597">
    <property type="term" value="C:periplasmic space"/>
    <property type="evidence" value="ECO:0007669"/>
    <property type="project" value="UniProtKB-ARBA"/>
</dbReference>
<dbReference type="Pfam" id="PF00496">
    <property type="entry name" value="SBP_bac_5"/>
    <property type="match status" value="1"/>
</dbReference>
<gene>
    <name evidence="5" type="ORF">G1H11_13315</name>
</gene>
<evidence type="ECO:0000256" key="2">
    <source>
        <dbReference type="ARBA" id="ARBA00022448"/>
    </source>
</evidence>
<dbReference type="AlphaFoldDB" id="A0A6N9YMX2"/>